<evidence type="ECO:0000259" key="2">
    <source>
        <dbReference type="Pfam" id="PF13309"/>
    </source>
</evidence>
<organism evidence="3 4">
    <name type="scientific">Actinobacillus delphinicola</name>
    <dbReference type="NCBI Taxonomy" id="51161"/>
    <lineage>
        <taxon>Bacteria</taxon>
        <taxon>Pseudomonadati</taxon>
        <taxon>Pseudomonadota</taxon>
        <taxon>Gammaproteobacteria</taxon>
        <taxon>Pasteurellales</taxon>
        <taxon>Pasteurellaceae</taxon>
        <taxon>Actinobacillus</taxon>
    </lineage>
</organism>
<name>A0A448TT00_9PAST</name>
<dbReference type="Pfam" id="PF08348">
    <property type="entry name" value="PAS_6"/>
    <property type="match status" value="1"/>
</dbReference>
<dbReference type="Proteomes" id="UP000279799">
    <property type="component" value="Chromosome"/>
</dbReference>
<dbReference type="PANTHER" id="PTHR35568">
    <property type="entry name" value="TRANSCRIPTIONAL REGULATOR DAUR"/>
    <property type="match status" value="1"/>
</dbReference>
<dbReference type="InterPro" id="IPR039446">
    <property type="entry name" value="DauR-like"/>
</dbReference>
<accession>A0A448TT00</accession>
<dbReference type="PANTHER" id="PTHR35568:SF1">
    <property type="entry name" value="TRANSCRIPTIONAL REGULATOR DAUR"/>
    <property type="match status" value="1"/>
</dbReference>
<gene>
    <name evidence="3" type="ORF">NCTC12871_00553</name>
</gene>
<sequence>MKILTPQDEAILAAFDNVVTAIANTFGDHTEVVLHSLDLRNPSIIKIVNGHITGRDVGAPITNFVLNKLAAKEDLSVPYFNKSPKGRNLRSTTTIIRNPQGEAIGTLCVNVDLDAPFQEVIRPFVLPALSNSEETKSIEIFTNSSEEMLKTTIENAYQEITLDKTISAGKKARTLVHRLDCLGVFNFKNSQQLVAEVTGISIHTIYRHLRER</sequence>
<dbReference type="RefSeq" id="WP_126598779.1">
    <property type="nucleotide sequence ID" value="NZ_LR134510.1"/>
</dbReference>
<feature type="domain" description="Transcriptional regulator DauR-like HTH" evidence="2">
    <location>
        <begin position="153"/>
        <end position="210"/>
    </location>
</feature>
<evidence type="ECO:0000313" key="4">
    <source>
        <dbReference type="Proteomes" id="UP000279799"/>
    </source>
</evidence>
<dbReference type="InterPro" id="IPR013559">
    <property type="entry name" value="YheO"/>
</dbReference>
<evidence type="ECO:0000259" key="1">
    <source>
        <dbReference type="Pfam" id="PF08348"/>
    </source>
</evidence>
<protein>
    <submittedName>
        <fullName evidence="3">YheO domain-containing protein</fullName>
    </submittedName>
</protein>
<reference evidence="3 4" key="1">
    <citation type="submission" date="2018-12" db="EMBL/GenBank/DDBJ databases">
        <authorList>
            <consortium name="Pathogen Informatics"/>
        </authorList>
    </citation>
    <scope>NUCLEOTIDE SEQUENCE [LARGE SCALE GENOMIC DNA]</scope>
    <source>
        <strain evidence="3 4">NCTC12871</strain>
    </source>
</reference>
<dbReference type="KEGG" id="adp:NCTC12871_00553"/>
<dbReference type="InterPro" id="IPR039445">
    <property type="entry name" value="DauR-like_HTH"/>
</dbReference>
<dbReference type="AlphaFoldDB" id="A0A448TT00"/>
<keyword evidence="4" id="KW-1185">Reference proteome</keyword>
<feature type="domain" description="YheO-like" evidence="1">
    <location>
        <begin position="12"/>
        <end position="117"/>
    </location>
</feature>
<dbReference type="Pfam" id="PF13309">
    <property type="entry name" value="HTH_22"/>
    <property type="match status" value="1"/>
</dbReference>
<dbReference type="OrthoDB" id="9796595at2"/>
<proteinExistence type="predicted"/>
<dbReference type="EMBL" id="LR134510">
    <property type="protein sequence ID" value="VEJ09119.1"/>
    <property type="molecule type" value="Genomic_DNA"/>
</dbReference>
<evidence type="ECO:0000313" key="3">
    <source>
        <dbReference type="EMBL" id="VEJ09119.1"/>
    </source>
</evidence>